<sequence>MGLAAVLQAKWLYKRNLLGLLLLVIAGFLGNYFRWTLFFDIDFLFGSIAVWLVVCLYGVRWGTLAGFIAGSCTYVIWHHPYTTLTFTLEALFVGWLFHRRQQQNIVLLDAAFWLLIGMPLVWFFYAVVLHVDSAQVLIILLKQPVNGIFNALIASLLLTHLPIHRWVSRPPAIATLSLQQTLFNLLVAFVMVPTLILIVLASHQVVNDIKTTARADLDDATRYLTVEVRAWYERRLAVVNELAKLAVDVPEGDSVQGDRVRQKGEFAQRVFPDFRQIHVLDRTGRRILTAGDGATQAQGGSDDTFYFKQLQRSPGALLSLVQPQPGSTASPTAMLGVSIVRDGQSAGAVLSELDLSFITSLLQANVGDRGLNITLVDQQNTVAASTRTEWIGNQSFDWRKQGKTEAIGEQTYHWLPVSSPLVMVQWNKSLFVKEVTISNKIPWRLIVQMTATPHVQHIEMVHTRSMAILLVISGFAPLAAIFVSRQLVKPVSQLATVTTNLPEKLLAQASIQWPQSQVTEFALLVHNFRSMAASLQQKFGEIQQANASLEQRVQERTEALQQSNAALRESEARFRQMAENIREVFWMGSVGKDSLTYISPAYEAIWGRTCASLYEDPRSFIDAIHPEDRAQVVAAFAKQRQGDYSEEYRIIQPNGSIRWIWDQAVPIRDEAGAVHRIVGVAQDITERKQAEVIVRQQTERERLLGAITLHMRQSLELDDILNTTVAEVRQFLHTDRVVVYQFQPDWSGIVIVESVAEGWQSLLGRQITHTYFAETQGEDYKQGRILATNDIYAAGLADCHLELLAQLQVRAELVVPILQGETLWGLLVAQHCCSPRTWQPSEIDFLKQIAIQAAIAIQQAELYQQEQRLNTILEQQVEERTAQLQQSLRYEAMIKRMTDKVRDSLDEAQILQTAVEELVHGLELYGCDTALFNLEQGSMTLSHACTHEMLAPHPEVVLATNFSDIYPQLLVGQSLQFCELVPPFMDAAWQPRTIFACPIIDDQGVLGKLRLFRDCEAIFSESEIRLALQVANQCAIAVRQARLYQAAQVEVKALEELNRLKDDFLSTVSHELRTPVSNMKLAIHMLKTMPTEERRERYLEILQTECTREADLINDLLDLQRVASGTRVLELENIDLQAWLEELLQPFQERAQTRQQRLQVNLSPRLTTWMSDRACLSRIVAELLNNACKYTPPNETITLSIQPIDQSADSETAQAQERIISLVATQLQLSVCNSGIEIPSGERDRIFAKFYRIPGTDRWQQGGTGLGLALVQKLTEHIGGTIKLESDANWTCFIVELKAQTPMTAMATSTAAKP</sequence>
<evidence type="ECO:0000313" key="14">
    <source>
        <dbReference type="Proteomes" id="UP000239576"/>
    </source>
</evidence>
<dbReference type="InterPro" id="IPR001610">
    <property type="entry name" value="PAC"/>
</dbReference>
<accession>A0A2T1E8L6</accession>
<feature type="transmembrane region" description="Helical" evidence="8">
    <location>
        <begin position="143"/>
        <end position="163"/>
    </location>
</feature>
<organism evidence="13 14">
    <name type="scientific">Stenomitos frigidus ULC18</name>
    <dbReference type="NCBI Taxonomy" id="2107698"/>
    <lineage>
        <taxon>Bacteria</taxon>
        <taxon>Bacillati</taxon>
        <taxon>Cyanobacteriota</taxon>
        <taxon>Cyanophyceae</taxon>
        <taxon>Leptolyngbyales</taxon>
        <taxon>Leptolyngbyaceae</taxon>
        <taxon>Stenomitos</taxon>
    </lineage>
</organism>
<evidence type="ECO:0000259" key="11">
    <source>
        <dbReference type="PROSITE" id="PS50112"/>
    </source>
</evidence>
<dbReference type="Gene3D" id="6.10.340.10">
    <property type="match status" value="1"/>
</dbReference>
<evidence type="ECO:0000256" key="1">
    <source>
        <dbReference type="ARBA" id="ARBA00000085"/>
    </source>
</evidence>
<feature type="transmembrane region" description="Helical" evidence="8">
    <location>
        <begin position="466"/>
        <end position="484"/>
    </location>
</feature>
<dbReference type="GO" id="GO:0000155">
    <property type="term" value="F:phosphorelay sensor kinase activity"/>
    <property type="evidence" value="ECO:0007669"/>
    <property type="project" value="InterPro"/>
</dbReference>
<dbReference type="InterPro" id="IPR004358">
    <property type="entry name" value="Sig_transdc_His_kin-like_C"/>
</dbReference>
<feature type="domain" description="Histidine kinase" evidence="10">
    <location>
        <begin position="1067"/>
        <end position="1301"/>
    </location>
</feature>
<reference evidence="13 14" key="2">
    <citation type="submission" date="2018-03" db="EMBL/GenBank/DDBJ databases">
        <title>The ancient ancestry and fast evolution of plastids.</title>
        <authorList>
            <person name="Moore K.R."/>
            <person name="Magnabosco C."/>
            <person name="Momper L."/>
            <person name="Gold D.A."/>
            <person name="Bosak T."/>
            <person name="Fournier G.P."/>
        </authorList>
    </citation>
    <scope>NUCLEOTIDE SEQUENCE [LARGE SCALE GENOMIC DNA]</scope>
    <source>
        <strain evidence="13 14">ULC18</strain>
    </source>
</reference>
<dbReference type="EMBL" id="PVWK01000067">
    <property type="protein sequence ID" value="PSB29086.1"/>
    <property type="molecule type" value="Genomic_DNA"/>
</dbReference>
<evidence type="ECO:0000259" key="10">
    <source>
        <dbReference type="PROSITE" id="PS50109"/>
    </source>
</evidence>
<dbReference type="InterPro" id="IPR036890">
    <property type="entry name" value="HATPase_C_sf"/>
</dbReference>
<feature type="transmembrane region" description="Helical" evidence="8">
    <location>
        <begin position="110"/>
        <end position="131"/>
    </location>
</feature>
<evidence type="ECO:0000259" key="9">
    <source>
        <dbReference type="PROSITE" id="PS50046"/>
    </source>
</evidence>
<dbReference type="SMART" id="SM00388">
    <property type="entry name" value="HisKA"/>
    <property type="match status" value="1"/>
</dbReference>
<dbReference type="Gene3D" id="1.10.1760.20">
    <property type="match status" value="1"/>
</dbReference>
<dbReference type="InterPro" id="IPR000014">
    <property type="entry name" value="PAS"/>
</dbReference>
<keyword evidence="6" id="KW-0902">Two-component regulatory system</keyword>
<evidence type="ECO:0000256" key="8">
    <source>
        <dbReference type="SAM" id="Phobius"/>
    </source>
</evidence>
<feature type="domain" description="Phytochrome chromophore attachment site" evidence="9">
    <location>
        <begin position="716"/>
        <end position="852"/>
    </location>
</feature>
<dbReference type="NCBIfam" id="TIGR00229">
    <property type="entry name" value="sensory_box"/>
    <property type="match status" value="1"/>
</dbReference>
<dbReference type="PROSITE" id="PS50112">
    <property type="entry name" value="PAS"/>
    <property type="match status" value="1"/>
</dbReference>
<evidence type="ECO:0000256" key="7">
    <source>
        <dbReference type="SAM" id="Coils"/>
    </source>
</evidence>
<dbReference type="PROSITE" id="PS50109">
    <property type="entry name" value="HIS_KIN"/>
    <property type="match status" value="1"/>
</dbReference>
<dbReference type="PANTHER" id="PTHR43547:SF2">
    <property type="entry name" value="HYBRID SIGNAL TRANSDUCTION HISTIDINE KINASE C"/>
    <property type="match status" value="1"/>
</dbReference>
<dbReference type="PROSITE" id="PS50113">
    <property type="entry name" value="PAC"/>
    <property type="match status" value="1"/>
</dbReference>
<evidence type="ECO:0000259" key="12">
    <source>
        <dbReference type="PROSITE" id="PS50113"/>
    </source>
</evidence>
<name>A0A2T1E8L6_9CYAN</name>
<dbReference type="Pfam" id="PF00512">
    <property type="entry name" value="HisKA"/>
    <property type="match status" value="1"/>
</dbReference>
<keyword evidence="8" id="KW-1133">Transmembrane helix</keyword>
<evidence type="ECO:0000256" key="3">
    <source>
        <dbReference type="ARBA" id="ARBA00012438"/>
    </source>
</evidence>
<dbReference type="SUPFAM" id="SSF55874">
    <property type="entry name" value="ATPase domain of HSP90 chaperone/DNA topoisomerase II/histidine kinase"/>
    <property type="match status" value="1"/>
</dbReference>
<keyword evidence="7" id="KW-0175">Coiled coil</keyword>
<dbReference type="PRINTS" id="PR00344">
    <property type="entry name" value="BCTRLSENSOR"/>
</dbReference>
<dbReference type="InterPro" id="IPR003661">
    <property type="entry name" value="HisK_dim/P_dom"/>
</dbReference>
<evidence type="ECO:0000256" key="4">
    <source>
        <dbReference type="ARBA" id="ARBA00022553"/>
    </source>
</evidence>
<dbReference type="SUPFAM" id="SSF55781">
    <property type="entry name" value="GAF domain-like"/>
    <property type="match status" value="2"/>
</dbReference>
<dbReference type="Proteomes" id="UP000239576">
    <property type="component" value="Unassembled WGS sequence"/>
</dbReference>
<dbReference type="EC" id="2.7.13.3" evidence="3"/>
<keyword evidence="14" id="KW-1185">Reference proteome</keyword>
<dbReference type="RefSeq" id="WP_106256589.1">
    <property type="nucleotide sequence ID" value="NZ_CAWNSW010000118.1"/>
</dbReference>
<keyword evidence="8" id="KW-0472">Membrane</keyword>
<dbReference type="SMART" id="SM00091">
    <property type="entry name" value="PAS"/>
    <property type="match status" value="1"/>
</dbReference>
<feature type="transmembrane region" description="Helical" evidence="8">
    <location>
        <begin position="17"/>
        <end position="37"/>
    </location>
</feature>
<dbReference type="SUPFAM" id="SSF55785">
    <property type="entry name" value="PYP-like sensor domain (PAS domain)"/>
    <property type="match status" value="1"/>
</dbReference>
<evidence type="ECO:0000256" key="2">
    <source>
        <dbReference type="ARBA" id="ARBA00006402"/>
    </source>
</evidence>
<keyword evidence="5" id="KW-0418">Kinase</keyword>
<dbReference type="InterPro" id="IPR003018">
    <property type="entry name" value="GAF"/>
</dbReference>
<keyword evidence="4" id="KW-0597">Phosphoprotein</keyword>
<dbReference type="CDD" id="cd18773">
    <property type="entry name" value="PDC1_HK_sensor"/>
    <property type="match status" value="1"/>
</dbReference>
<dbReference type="CDD" id="cd00082">
    <property type="entry name" value="HisKA"/>
    <property type="match status" value="1"/>
</dbReference>
<dbReference type="SMART" id="SM00086">
    <property type="entry name" value="PAC"/>
    <property type="match status" value="1"/>
</dbReference>
<dbReference type="PROSITE" id="PS50046">
    <property type="entry name" value="PHYTOCHROME_2"/>
    <property type="match status" value="1"/>
</dbReference>
<protein>
    <recommendedName>
        <fullName evidence="3">histidine kinase</fullName>
        <ecNumber evidence="3">2.7.13.3</ecNumber>
    </recommendedName>
</protein>
<feature type="transmembrane region" description="Helical" evidence="8">
    <location>
        <begin position="81"/>
        <end position="98"/>
    </location>
</feature>
<keyword evidence="8" id="KW-0812">Transmembrane</keyword>
<dbReference type="Gene3D" id="3.30.565.10">
    <property type="entry name" value="Histidine kinase-like ATPase, C-terminal domain"/>
    <property type="match status" value="1"/>
</dbReference>
<dbReference type="Gene3D" id="3.30.450.20">
    <property type="entry name" value="PAS domain"/>
    <property type="match status" value="1"/>
</dbReference>
<dbReference type="Pfam" id="PF02518">
    <property type="entry name" value="HATPase_c"/>
    <property type="match status" value="1"/>
</dbReference>
<dbReference type="OrthoDB" id="436952at2"/>
<comment type="catalytic activity">
    <reaction evidence="1">
        <text>ATP + protein L-histidine = ADP + protein N-phospho-L-histidine.</text>
        <dbReference type="EC" id="2.7.13.3"/>
    </reaction>
</comment>
<comment type="caution">
    <text evidence="13">The sequence shown here is derived from an EMBL/GenBank/DDBJ whole genome shotgun (WGS) entry which is preliminary data.</text>
</comment>
<keyword evidence="5" id="KW-0808">Transferase</keyword>
<dbReference type="InterPro" id="IPR036097">
    <property type="entry name" value="HisK_dim/P_sf"/>
</dbReference>
<dbReference type="InterPro" id="IPR035965">
    <property type="entry name" value="PAS-like_dom_sf"/>
</dbReference>
<dbReference type="Gene3D" id="1.10.287.130">
    <property type="match status" value="1"/>
</dbReference>
<evidence type="ECO:0000256" key="6">
    <source>
        <dbReference type="ARBA" id="ARBA00023012"/>
    </source>
</evidence>
<reference evidence="14" key="1">
    <citation type="submission" date="2018-02" db="EMBL/GenBank/DDBJ databases">
        <authorList>
            <person name="Moore K."/>
            <person name="Momper L."/>
        </authorList>
    </citation>
    <scope>NUCLEOTIDE SEQUENCE [LARGE SCALE GENOMIC DNA]</scope>
    <source>
        <strain evidence="14">ULC18</strain>
    </source>
</reference>
<dbReference type="InterPro" id="IPR016132">
    <property type="entry name" value="Phyto_chromo_attachment"/>
</dbReference>
<dbReference type="InterPro" id="IPR000700">
    <property type="entry name" value="PAS-assoc_C"/>
</dbReference>
<dbReference type="SUPFAM" id="SSF47384">
    <property type="entry name" value="Homodimeric domain of signal transducing histidine kinase"/>
    <property type="match status" value="1"/>
</dbReference>
<dbReference type="Pfam" id="PF08447">
    <property type="entry name" value="PAS_3"/>
    <property type="match status" value="1"/>
</dbReference>
<dbReference type="CDD" id="cd00130">
    <property type="entry name" value="PAS"/>
    <property type="match status" value="1"/>
</dbReference>
<dbReference type="InterPro" id="IPR013655">
    <property type="entry name" value="PAS_fold_3"/>
</dbReference>
<feature type="domain" description="PAC" evidence="12">
    <location>
        <begin position="644"/>
        <end position="696"/>
    </location>
</feature>
<dbReference type="PANTHER" id="PTHR43547">
    <property type="entry name" value="TWO-COMPONENT HISTIDINE KINASE"/>
    <property type="match status" value="1"/>
</dbReference>
<feature type="domain" description="PAS" evidence="11">
    <location>
        <begin position="570"/>
        <end position="643"/>
    </location>
</feature>
<dbReference type="Pfam" id="PF01590">
    <property type="entry name" value="GAF"/>
    <property type="match status" value="2"/>
</dbReference>
<dbReference type="SMART" id="SM00065">
    <property type="entry name" value="GAF"/>
    <property type="match status" value="2"/>
</dbReference>
<dbReference type="InterPro" id="IPR029016">
    <property type="entry name" value="GAF-like_dom_sf"/>
</dbReference>
<comment type="similarity">
    <text evidence="2">In the N-terminal section; belongs to the phytochrome family.</text>
</comment>
<feature type="coiled-coil region" evidence="7">
    <location>
        <begin position="532"/>
        <end position="580"/>
    </location>
</feature>
<dbReference type="InterPro" id="IPR003594">
    <property type="entry name" value="HATPase_dom"/>
</dbReference>
<dbReference type="Gene3D" id="3.30.450.40">
    <property type="match status" value="2"/>
</dbReference>
<gene>
    <name evidence="13" type="ORF">C7B82_12285</name>
</gene>
<feature type="transmembrane region" description="Helical" evidence="8">
    <location>
        <begin position="183"/>
        <end position="201"/>
    </location>
</feature>
<dbReference type="InterPro" id="IPR005467">
    <property type="entry name" value="His_kinase_dom"/>
</dbReference>
<evidence type="ECO:0000313" key="13">
    <source>
        <dbReference type="EMBL" id="PSB29086.1"/>
    </source>
</evidence>
<dbReference type="SMART" id="SM00387">
    <property type="entry name" value="HATPase_c"/>
    <property type="match status" value="1"/>
</dbReference>
<feature type="transmembrane region" description="Helical" evidence="8">
    <location>
        <begin position="43"/>
        <end position="69"/>
    </location>
</feature>
<evidence type="ECO:0000256" key="5">
    <source>
        <dbReference type="ARBA" id="ARBA00022777"/>
    </source>
</evidence>
<proteinExistence type="inferred from homology"/>